<gene>
    <name evidence="1" type="ORF">E4K65_05350</name>
</gene>
<organism evidence="1 2">
    <name type="scientific">Bradyrhizobium niftali</name>
    <dbReference type="NCBI Taxonomy" id="2560055"/>
    <lineage>
        <taxon>Bacteria</taxon>
        <taxon>Pseudomonadati</taxon>
        <taxon>Pseudomonadota</taxon>
        <taxon>Alphaproteobacteria</taxon>
        <taxon>Hyphomicrobiales</taxon>
        <taxon>Nitrobacteraceae</taxon>
        <taxon>Bradyrhizobium</taxon>
    </lineage>
</organism>
<proteinExistence type="predicted"/>
<sequence length="676" mass="72727">MSIVAKIPAIDDRTYADIVSEARQRIPRYTPEWTDFNAGDTGMALIELFAWMSELLIYRTNRMPELAQLKFLELMGFNVNPARPASAYVTMAVESGWPSATVDLPRRSQFAADNDAGPIIFETERPLVVFAPVLDRVHVLVGGILTDQTATNLSLQGLAPFGESADPGSALTLGFAYDGAFPARTELCLTVFTAPESDSGAVACGKPQMLGIRFVWEYFDGHNWRPMTLLADETFGLRITGQIFIKTPEPAKMRAAKLNPQDDRERYWIRARLEQFDAQIAPRILSIRTNTALATQGETVEGEILGGSNATANQVFQLANHPVLEASLDLAIDEGEGFKHWVEVDEFVEPSATTGFRSLDPEARAQKRYYLLDRSAGEILLGDGTLSHAPVVNVERPRSNVRANSYRYGGGVLGNVGAAAISTLLSPVPGVDAAQIANIFAAAGGTDEETLDQAKARAARALKARDRAVTNEDFEVIALGAGPVGRVKALPLFNPESPALPTPGVVTVVVVPQPAQRVARDAAGEADAQSRGYLVPTPGLLRQVCACLDRARLLTTEVYVIPPVYRQVTVAADVFADGTVDESQLTQDLTAALDRLFDPLNGGLDGNGWPFGGTIYFSWLHRALLVPGVSRLGAITITVDGDTCPPCTDVPIGGASTLLFSGEHAVSLLIDEEAIS</sequence>
<comment type="caution">
    <text evidence="1">The sequence shown here is derived from an EMBL/GenBank/DDBJ whole genome shotgun (WGS) entry which is preliminary data.</text>
</comment>
<dbReference type="AlphaFoldDB" id="A0A4Y9M3K5"/>
<dbReference type="Proteomes" id="UP000297966">
    <property type="component" value="Unassembled WGS sequence"/>
</dbReference>
<protein>
    <submittedName>
        <fullName evidence="1">Putative baseplate assembly protein</fullName>
    </submittedName>
</protein>
<dbReference type="InterPro" id="IPR011749">
    <property type="entry name" value="CHP02243"/>
</dbReference>
<dbReference type="EMBL" id="SPQT01000002">
    <property type="protein sequence ID" value="TFV49627.1"/>
    <property type="molecule type" value="Genomic_DNA"/>
</dbReference>
<keyword evidence="2" id="KW-1185">Reference proteome</keyword>
<accession>A0A4Y9M3K5</accession>
<name>A0A4Y9M3K5_9BRAD</name>
<reference evidence="1 2" key="1">
    <citation type="submission" date="2019-03" db="EMBL/GenBank/DDBJ databases">
        <title>Bradyrhizobium diversity isolated from nodules of Chamaecrista fasciculata.</title>
        <authorList>
            <person name="Klepa M.S."/>
            <person name="Urquiaga M.O."/>
            <person name="Hungria M."/>
            <person name="Delamuta J.R."/>
        </authorList>
    </citation>
    <scope>NUCLEOTIDE SEQUENCE [LARGE SCALE GENOMIC DNA]</scope>
    <source>
        <strain evidence="1 2">CNPSo 3448</strain>
    </source>
</reference>
<evidence type="ECO:0000313" key="1">
    <source>
        <dbReference type="EMBL" id="TFV49627.1"/>
    </source>
</evidence>
<evidence type="ECO:0000313" key="2">
    <source>
        <dbReference type="Proteomes" id="UP000297966"/>
    </source>
</evidence>
<dbReference type="RefSeq" id="WP_135173274.1">
    <property type="nucleotide sequence ID" value="NZ_SPQT01000002.1"/>
</dbReference>
<dbReference type="NCBIfam" id="TIGR02243">
    <property type="entry name" value="putative baseplate assembly protein"/>
    <property type="match status" value="1"/>
</dbReference>
<dbReference type="OrthoDB" id="9027184at2"/>